<evidence type="ECO:0000313" key="2">
    <source>
        <dbReference type="EMBL" id="CAA0830157.1"/>
    </source>
</evidence>
<accession>A0A9N7NGL0</accession>
<organism evidence="2 3">
    <name type="scientific">Striga hermonthica</name>
    <name type="common">Purple witchweed</name>
    <name type="synonym">Buchnera hermonthica</name>
    <dbReference type="NCBI Taxonomy" id="68872"/>
    <lineage>
        <taxon>Eukaryota</taxon>
        <taxon>Viridiplantae</taxon>
        <taxon>Streptophyta</taxon>
        <taxon>Embryophyta</taxon>
        <taxon>Tracheophyta</taxon>
        <taxon>Spermatophyta</taxon>
        <taxon>Magnoliopsida</taxon>
        <taxon>eudicotyledons</taxon>
        <taxon>Gunneridae</taxon>
        <taxon>Pentapetalae</taxon>
        <taxon>asterids</taxon>
        <taxon>lamiids</taxon>
        <taxon>Lamiales</taxon>
        <taxon>Orobanchaceae</taxon>
        <taxon>Buchnereae</taxon>
        <taxon>Striga</taxon>
    </lineage>
</organism>
<reference evidence="2" key="1">
    <citation type="submission" date="2019-12" db="EMBL/GenBank/DDBJ databases">
        <authorList>
            <person name="Scholes J."/>
        </authorList>
    </citation>
    <scope>NUCLEOTIDE SEQUENCE</scope>
</reference>
<proteinExistence type="predicted"/>
<gene>
    <name evidence="2" type="ORF">SHERM_25617</name>
</gene>
<comment type="caution">
    <text evidence="2">The sequence shown here is derived from an EMBL/GenBank/DDBJ whole genome shotgun (WGS) entry which is preliminary data.</text>
</comment>
<protein>
    <submittedName>
        <fullName evidence="2">Uncharacterized protein</fullName>
    </submittedName>
</protein>
<evidence type="ECO:0000313" key="3">
    <source>
        <dbReference type="Proteomes" id="UP001153555"/>
    </source>
</evidence>
<feature type="non-terminal residue" evidence="2">
    <location>
        <position position="1"/>
    </location>
</feature>
<feature type="non-terminal residue" evidence="2">
    <location>
        <position position="66"/>
    </location>
</feature>
<dbReference type="Proteomes" id="UP001153555">
    <property type="component" value="Unassembled WGS sequence"/>
</dbReference>
<keyword evidence="3" id="KW-1185">Reference proteome</keyword>
<feature type="compositionally biased region" description="Low complexity" evidence="1">
    <location>
        <begin position="34"/>
        <end position="46"/>
    </location>
</feature>
<sequence length="66" mass="7281">LPPFPKSTGCVLTLPKRSRTTWPRGRLRGRRDVSLSSSRPSAQSSSMPIRRKSSGRFATLPPSSRS</sequence>
<feature type="region of interest" description="Disordered" evidence="1">
    <location>
        <begin position="1"/>
        <end position="66"/>
    </location>
</feature>
<dbReference type="EMBL" id="CACSLK010027813">
    <property type="protein sequence ID" value="CAA0830157.1"/>
    <property type="molecule type" value="Genomic_DNA"/>
</dbReference>
<evidence type="ECO:0000256" key="1">
    <source>
        <dbReference type="SAM" id="MobiDB-lite"/>
    </source>
</evidence>
<name>A0A9N7NGL0_STRHE</name>
<dbReference type="AlphaFoldDB" id="A0A9N7NGL0"/>